<dbReference type="Gene3D" id="2.40.30.60">
    <property type="entry name" value="RimM"/>
    <property type="match status" value="1"/>
</dbReference>
<comment type="subunit">
    <text evidence="5">Binds ribosomal protein uS19.</text>
</comment>
<evidence type="ECO:0000259" key="6">
    <source>
        <dbReference type="Pfam" id="PF01782"/>
    </source>
</evidence>
<keyword evidence="2 5" id="KW-0690">Ribosome biogenesis</keyword>
<evidence type="ECO:0000313" key="9">
    <source>
        <dbReference type="Proteomes" id="UP001652409"/>
    </source>
</evidence>
<dbReference type="InterPro" id="IPR056792">
    <property type="entry name" value="PRC_RimM"/>
</dbReference>
<keyword evidence="1 5" id="KW-0963">Cytoplasm</keyword>
<dbReference type="InterPro" id="IPR036976">
    <property type="entry name" value="RimM_N_sf"/>
</dbReference>
<evidence type="ECO:0000259" key="7">
    <source>
        <dbReference type="Pfam" id="PF24986"/>
    </source>
</evidence>
<dbReference type="SUPFAM" id="SSF50447">
    <property type="entry name" value="Translation proteins"/>
    <property type="match status" value="1"/>
</dbReference>
<dbReference type="PANTHER" id="PTHR33692:SF1">
    <property type="entry name" value="RIBOSOME MATURATION FACTOR RIMM"/>
    <property type="match status" value="1"/>
</dbReference>
<dbReference type="PANTHER" id="PTHR33692">
    <property type="entry name" value="RIBOSOME MATURATION FACTOR RIMM"/>
    <property type="match status" value="1"/>
</dbReference>
<dbReference type="Pfam" id="PF01782">
    <property type="entry name" value="RimM"/>
    <property type="match status" value="1"/>
</dbReference>
<evidence type="ECO:0000256" key="3">
    <source>
        <dbReference type="ARBA" id="ARBA00022552"/>
    </source>
</evidence>
<evidence type="ECO:0000256" key="4">
    <source>
        <dbReference type="ARBA" id="ARBA00023186"/>
    </source>
</evidence>
<evidence type="ECO:0000256" key="5">
    <source>
        <dbReference type="HAMAP-Rule" id="MF_00014"/>
    </source>
</evidence>
<dbReference type="RefSeq" id="WP_158420485.1">
    <property type="nucleotide sequence ID" value="NZ_JAOQJL010000003.1"/>
</dbReference>
<name>A0ABT2TPX8_9FIRM</name>
<evidence type="ECO:0000313" key="8">
    <source>
        <dbReference type="EMBL" id="MCU6764271.1"/>
    </source>
</evidence>
<proteinExistence type="inferred from homology"/>
<keyword evidence="9" id="KW-1185">Reference proteome</keyword>
<sequence>MEDLLKVGVITTTHGVRGEVKVYPTTDAERFPDLEYVFLDTGREKKQLYIQNVKFFKNLVILKFKNIDNINDIEKYKGKELWIPREEAQDLEEDEYYIADLIGMKVVTEDGTSVGILKDVMETGANDVYVVQDAQGKELLLPAIHQCILDVDIEKNIMTVHLMKGLV</sequence>
<feature type="domain" description="RimM N-terminal" evidence="6">
    <location>
        <begin position="7"/>
        <end position="86"/>
    </location>
</feature>
<dbReference type="InterPro" id="IPR011961">
    <property type="entry name" value="RimM"/>
</dbReference>
<gene>
    <name evidence="5 8" type="primary">rimM</name>
    <name evidence="8" type="ORF">OCV61_02455</name>
</gene>
<protein>
    <recommendedName>
        <fullName evidence="5">Ribosome maturation factor RimM</fullName>
    </recommendedName>
</protein>
<keyword evidence="4 5" id="KW-0143">Chaperone</keyword>
<dbReference type="Pfam" id="PF24986">
    <property type="entry name" value="PRC_RimM"/>
    <property type="match status" value="1"/>
</dbReference>
<organism evidence="8 9">
    <name type="scientific">Blautia ammoniilytica</name>
    <dbReference type="NCBI Taxonomy" id="2981782"/>
    <lineage>
        <taxon>Bacteria</taxon>
        <taxon>Bacillati</taxon>
        <taxon>Bacillota</taxon>
        <taxon>Clostridia</taxon>
        <taxon>Lachnospirales</taxon>
        <taxon>Lachnospiraceae</taxon>
        <taxon>Blautia</taxon>
    </lineage>
</organism>
<keyword evidence="3 5" id="KW-0698">rRNA processing</keyword>
<comment type="domain">
    <text evidence="5">The PRC barrel domain binds ribosomal protein uS19.</text>
</comment>
<comment type="similarity">
    <text evidence="5">Belongs to the RimM family.</text>
</comment>
<evidence type="ECO:0000256" key="2">
    <source>
        <dbReference type="ARBA" id="ARBA00022517"/>
    </source>
</evidence>
<dbReference type="EMBL" id="JAOQJL010000003">
    <property type="protein sequence ID" value="MCU6764271.1"/>
    <property type="molecule type" value="Genomic_DNA"/>
</dbReference>
<comment type="function">
    <text evidence="5">An accessory protein needed during the final step in the assembly of 30S ribosomal subunit, possibly for assembly of the head region. Essential for efficient processing of 16S rRNA. May be needed both before and after RbfA during the maturation of 16S rRNA. It has affinity for free ribosomal 30S subunits but not for 70S ribosomes.</text>
</comment>
<accession>A0ABT2TPX8</accession>
<dbReference type="InterPro" id="IPR011033">
    <property type="entry name" value="PRC_barrel-like_sf"/>
</dbReference>
<comment type="subcellular location">
    <subcellularLocation>
        <location evidence="5">Cytoplasm</location>
    </subcellularLocation>
</comment>
<feature type="domain" description="Ribosome maturation factor RimM PRC barrel" evidence="7">
    <location>
        <begin position="100"/>
        <end position="166"/>
    </location>
</feature>
<dbReference type="Proteomes" id="UP001652409">
    <property type="component" value="Unassembled WGS sequence"/>
</dbReference>
<dbReference type="SUPFAM" id="SSF50346">
    <property type="entry name" value="PRC-barrel domain"/>
    <property type="match status" value="1"/>
</dbReference>
<evidence type="ECO:0000256" key="1">
    <source>
        <dbReference type="ARBA" id="ARBA00022490"/>
    </source>
</evidence>
<dbReference type="NCBIfam" id="TIGR02273">
    <property type="entry name" value="16S_RimM"/>
    <property type="match status" value="1"/>
</dbReference>
<comment type="caution">
    <text evidence="8">The sequence shown here is derived from an EMBL/GenBank/DDBJ whole genome shotgun (WGS) entry which is preliminary data.</text>
</comment>
<dbReference type="InterPro" id="IPR009000">
    <property type="entry name" value="Transl_B-barrel_sf"/>
</dbReference>
<dbReference type="HAMAP" id="MF_00014">
    <property type="entry name" value="Ribosome_mat_RimM"/>
    <property type="match status" value="1"/>
</dbReference>
<reference evidence="8 9" key="1">
    <citation type="journal article" date="2021" name="ISME Commun">
        <title>Automated analysis of genomic sequences facilitates high-throughput and comprehensive description of bacteria.</title>
        <authorList>
            <person name="Hitch T.C.A."/>
        </authorList>
    </citation>
    <scope>NUCLEOTIDE SEQUENCE [LARGE SCALE GENOMIC DNA]</scope>
    <source>
        <strain evidence="8 9">Sanger_23</strain>
    </source>
</reference>
<dbReference type="Gene3D" id="2.30.30.240">
    <property type="entry name" value="PRC-barrel domain"/>
    <property type="match status" value="1"/>
</dbReference>
<dbReference type="InterPro" id="IPR002676">
    <property type="entry name" value="RimM_N"/>
</dbReference>